<comment type="caution">
    <text evidence="8">The sequence shown here is derived from an EMBL/GenBank/DDBJ whole genome shotgun (WGS) entry which is preliminary data.</text>
</comment>
<dbReference type="Gene3D" id="3.40.710.10">
    <property type="entry name" value="DD-peptidase/beta-lactamase superfamily"/>
    <property type="match status" value="1"/>
</dbReference>
<comment type="subcellular location">
    <subcellularLocation>
        <location evidence="1">Membrane</location>
    </subcellularLocation>
</comment>
<name>A0ABT7SJ38_9CELL</name>
<evidence type="ECO:0000256" key="4">
    <source>
        <dbReference type="SAM" id="MobiDB-lite"/>
    </source>
</evidence>
<gene>
    <name evidence="8" type="ORF">QRT04_14720</name>
</gene>
<dbReference type="InterPro" id="IPR001460">
    <property type="entry name" value="PCN-bd_Tpept"/>
</dbReference>
<keyword evidence="5" id="KW-1133">Transmembrane helix</keyword>
<dbReference type="RefSeq" id="WP_289456269.1">
    <property type="nucleotide sequence ID" value="NZ_JAUCGQ010000002.1"/>
</dbReference>
<evidence type="ECO:0000256" key="5">
    <source>
        <dbReference type="SAM" id="Phobius"/>
    </source>
</evidence>
<dbReference type="PANTHER" id="PTHR30627:SF1">
    <property type="entry name" value="PEPTIDOGLYCAN D,D-TRANSPEPTIDASE FTSI"/>
    <property type="match status" value="1"/>
</dbReference>
<dbReference type="Pfam" id="PF03717">
    <property type="entry name" value="PBP_dimer"/>
    <property type="match status" value="1"/>
</dbReference>
<dbReference type="InterPro" id="IPR050515">
    <property type="entry name" value="Beta-lactam/transpept"/>
</dbReference>
<feature type="transmembrane region" description="Helical" evidence="5">
    <location>
        <begin position="66"/>
        <end position="86"/>
    </location>
</feature>
<organism evidence="8 9">
    <name type="scientific">Cellulomonas alba</name>
    <dbReference type="NCBI Taxonomy" id="3053467"/>
    <lineage>
        <taxon>Bacteria</taxon>
        <taxon>Bacillati</taxon>
        <taxon>Actinomycetota</taxon>
        <taxon>Actinomycetes</taxon>
        <taxon>Micrococcales</taxon>
        <taxon>Cellulomonadaceae</taxon>
        <taxon>Cellulomonas</taxon>
    </lineage>
</organism>
<feature type="domain" description="Penicillin-binding protein dimerisation" evidence="7">
    <location>
        <begin position="112"/>
        <end position="264"/>
    </location>
</feature>
<keyword evidence="3 5" id="KW-0472">Membrane</keyword>
<dbReference type="Proteomes" id="UP001529338">
    <property type="component" value="Unassembled WGS sequence"/>
</dbReference>
<dbReference type="SUPFAM" id="SSF56601">
    <property type="entry name" value="beta-lactamase/transpeptidase-like"/>
    <property type="match status" value="1"/>
</dbReference>
<reference evidence="8 9" key="1">
    <citation type="submission" date="2023-06" db="EMBL/GenBank/DDBJ databases">
        <title>Cellulomonas sp. MW4 Whole genome sequence.</title>
        <authorList>
            <person name="Park S."/>
        </authorList>
    </citation>
    <scope>NUCLEOTIDE SEQUENCE [LARGE SCALE GENOMIC DNA]</scope>
    <source>
        <strain evidence="8 9">MW4</strain>
    </source>
</reference>
<evidence type="ECO:0000256" key="2">
    <source>
        <dbReference type="ARBA" id="ARBA00007171"/>
    </source>
</evidence>
<feature type="domain" description="Penicillin-binding protein transpeptidase" evidence="6">
    <location>
        <begin position="308"/>
        <end position="610"/>
    </location>
</feature>
<dbReference type="EMBL" id="JAUCGQ010000002">
    <property type="protein sequence ID" value="MDM7856188.1"/>
    <property type="molecule type" value="Genomic_DNA"/>
</dbReference>
<evidence type="ECO:0000259" key="6">
    <source>
        <dbReference type="Pfam" id="PF00905"/>
    </source>
</evidence>
<sequence length="634" mass="65518">MPSDARTARPSPGVRAPQARAPQGRAAAPATTRPSGRPAPRTLEVPPPRRTRGGGTGRRSGGRGRIGFLAVVIGLVLAVFAVKLVWVQGFSGASTAAKARDARLTSVATLGLRGEITDASGVTLAASVIRYDVAVDQTLMADFHSSTTDVPDGAAGVAALLAPLLGEDPAELGGELVGDRHFKYLKKDVLPDVARQIRKLGLPGITVDQVADRVYPNGTLAGNVIGFVNSSGTGLAGLEKEFDPQLEGTPGVDVYERGLHGQQIPGGYEKDTPAKPGESLQLTLDADIQYAAESALADQIRATGASSGTVIAVDVRTGEVLAMADSKRVDPNKPGNQVGSLTPAISDVFEPGSTGKVVTMANALEHDIVTPTSHFKVPYSYTTANGQSFHDAEQHGLEKLTTTGVLAESSNAGTVMIGQQLSKQQRYDYLAKFGFGTRTGIEMPGESPGILHPVDQWDGRSEYAALFGQSLSVTALQAVSVFATVANGGVRVQPHIVKGWTAADGTFTAAPAAAKTRVIQPGTAKTLLTMMQSVVNEGGTGTNAAIPGYLVAGKTGTAQAWEAGGKQGITSSFIGVAPADSPRIAVAVILHNPRSSVFGGVVAAPVFKDVAGYALQRLGVAPSGAKAKLFPTTW</sequence>
<evidence type="ECO:0000256" key="1">
    <source>
        <dbReference type="ARBA" id="ARBA00004370"/>
    </source>
</evidence>
<dbReference type="InterPro" id="IPR005311">
    <property type="entry name" value="PBP_dimer"/>
</dbReference>
<dbReference type="Gene3D" id="3.90.1310.10">
    <property type="entry name" value="Penicillin-binding protein 2a (Domain 2)"/>
    <property type="match status" value="1"/>
</dbReference>
<dbReference type="SUPFAM" id="SSF56519">
    <property type="entry name" value="Penicillin binding protein dimerisation domain"/>
    <property type="match status" value="1"/>
</dbReference>
<comment type="similarity">
    <text evidence="2">Belongs to the transpeptidase family.</text>
</comment>
<keyword evidence="9" id="KW-1185">Reference proteome</keyword>
<dbReference type="PANTHER" id="PTHR30627">
    <property type="entry name" value="PEPTIDOGLYCAN D,D-TRANSPEPTIDASE"/>
    <property type="match status" value="1"/>
</dbReference>
<evidence type="ECO:0000313" key="9">
    <source>
        <dbReference type="Proteomes" id="UP001529338"/>
    </source>
</evidence>
<dbReference type="InterPro" id="IPR036138">
    <property type="entry name" value="PBP_dimer_sf"/>
</dbReference>
<keyword evidence="5" id="KW-0812">Transmembrane</keyword>
<proteinExistence type="inferred from homology"/>
<feature type="region of interest" description="Disordered" evidence="4">
    <location>
        <begin position="1"/>
        <end position="60"/>
    </location>
</feature>
<accession>A0ABT7SJ38</accession>
<feature type="compositionally biased region" description="Low complexity" evidence="4">
    <location>
        <begin position="15"/>
        <end position="41"/>
    </location>
</feature>
<evidence type="ECO:0000313" key="8">
    <source>
        <dbReference type="EMBL" id="MDM7856188.1"/>
    </source>
</evidence>
<evidence type="ECO:0000256" key="3">
    <source>
        <dbReference type="ARBA" id="ARBA00023136"/>
    </source>
</evidence>
<evidence type="ECO:0000259" key="7">
    <source>
        <dbReference type="Pfam" id="PF03717"/>
    </source>
</evidence>
<dbReference type="InterPro" id="IPR012338">
    <property type="entry name" value="Beta-lactam/transpept-like"/>
</dbReference>
<dbReference type="Pfam" id="PF00905">
    <property type="entry name" value="Transpeptidase"/>
    <property type="match status" value="1"/>
</dbReference>
<protein>
    <submittedName>
        <fullName evidence="8">Penicillin-binding protein 2</fullName>
    </submittedName>
</protein>
<dbReference type="Gene3D" id="3.30.450.330">
    <property type="match status" value="1"/>
</dbReference>